<keyword evidence="11 16" id="KW-0472">Membrane</keyword>
<feature type="transmembrane region" description="Helical" evidence="16">
    <location>
        <begin position="125"/>
        <end position="143"/>
    </location>
</feature>
<dbReference type="GO" id="GO:0006886">
    <property type="term" value="P:intracellular protein transport"/>
    <property type="evidence" value="ECO:0007669"/>
    <property type="project" value="InterPro"/>
</dbReference>
<name>A0A7L1W8G4_9PASS</name>
<evidence type="ECO:0000313" key="18">
    <source>
        <dbReference type="Proteomes" id="UP000536092"/>
    </source>
</evidence>
<evidence type="ECO:0000256" key="15">
    <source>
        <dbReference type="SAM" id="MobiDB-lite"/>
    </source>
</evidence>
<evidence type="ECO:0000256" key="13">
    <source>
        <dbReference type="ARBA" id="ARBA00031266"/>
    </source>
</evidence>
<evidence type="ECO:0000256" key="1">
    <source>
        <dbReference type="ARBA" id="ARBA00004572"/>
    </source>
</evidence>
<evidence type="ECO:0000313" key="17">
    <source>
        <dbReference type="EMBL" id="NXO93378.1"/>
    </source>
</evidence>
<sequence length="184" mass="19626">PGRGGRPVLLPAARGRCLGRAGCGRAAALPAALWPPLLPSCLVAMAAAASLSPEELLPKGGAGKAEELEDELDEEEEDDEELDETLAERLWGLTEMFPESVRSAAGATFDLSLTVAQKMYRFSRAALWIGTTSFMILVLPVVFETEKLQMEQQQQLQQRQILLGPNTGLSGGMPGALPPLSGKI</sequence>
<comment type="subcellular location">
    <subcellularLocation>
        <location evidence="1">Mitochondrion outer membrane</location>
        <topology evidence="1">Single-pass membrane protein</topology>
    </subcellularLocation>
</comment>
<proteinExistence type="inferred from homology"/>
<evidence type="ECO:0000256" key="12">
    <source>
        <dbReference type="ARBA" id="ARBA00023170"/>
    </source>
</evidence>
<keyword evidence="12" id="KW-0675">Receptor</keyword>
<dbReference type="CDD" id="cd22884">
    <property type="entry name" value="TOM22"/>
    <property type="match status" value="1"/>
</dbReference>
<evidence type="ECO:0000256" key="5">
    <source>
        <dbReference type="ARBA" id="ARBA00022692"/>
    </source>
</evidence>
<dbReference type="GO" id="GO:0005741">
    <property type="term" value="C:mitochondrial outer membrane"/>
    <property type="evidence" value="ECO:0007669"/>
    <property type="project" value="UniProtKB-SubCell"/>
</dbReference>
<dbReference type="PANTHER" id="PTHR12504:SF0">
    <property type="entry name" value="MITOCHONDRIAL IMPORT RECEPTOR SUBUNIT TOM22 HOMOLOG"/>
    <property type="match status" value="1"/>
</dbReference>
<dbReference type="InterPro" id="IPR005683">
    <property type="entry name" value="Tom22"/>
</dbReference>
<dbReference type="EMBL" id="VXBV01003010">
    <property type="protein sequence ID" value="NXO93378.1"/>
    <property type="molecule type" value="Genomic_DNA"/>
</dbReference>
<gene>
    <name evidence="17" type="primary">Tomm22</name>
    <name evidence="17" type="ORF">CERBRA_R03985</name>
</gene>
<evidence type="ECO:0000256" key="11">
    <source>
        <dbReference type="ARBA" id="ARBA00023136"/>
    </source>
</evidence>
<feature type="compositionally biased region" description="Acidic residues" evidence="15">
    <location>
        <begin position="67"/>
        <end position="80"/>
    </location>
</feature>
<dbReference type="OrthoDB" id="10016939at2759"/>
<evidence type="ECO:0000256" key="6">
    <source>
        <dbReference type="ARBA" id="ARBA00022787"/>
    </source>
</evidence>
<comment type="caution">
    <text evidence="17">The sequence shown here is derived from an EMBL/GenBank/DDBJ whole genome shotgun (WGS) entry which is preliminary data.</text>
</comment>
<feature type="non-terminal residue" evidence="17">
    <location>
        <position position="1"/>
    </location>
</feature>
<keyword evidence="5 16" id="KW-0812">Transmembrane</keyword>
<keyword evidence="9" id="KW-0811">Translocation</keyword>
<keyword evidence="8 16" id="KW-1133">Transmembrane helix</keyword>
<protein>
    <recommendedName>
        <fullName evidence="3">Mitochondrial import receptor subunit TOM22 homolog</fullName>
    </recommendedName>
    <alternativeName>
        <fullName evidence="13">Translocase of outer membrane 22 kDa subunit homolog</fullName>
    </alternativeName>
</protein>
<evidence type="ECO:0000256" key="16">
    <source>
        <dbReference type="SAM" id="Phobius"/>
    </source>
</evidence>
<feature type="non-terminal residue" evidence="17">
    <location>
        <position position="184"/>
    </location>
</feature>
<evidence type="ECO:0000256" key="10">
    <source>
        <dbReference type="ARBA" id="ARBA00023128"/>
    </source>
</evidence>
<comment type="function">
    <text evidence="14">Central receptor component of the translocase of the outer membrane of mitochondria (TOM complex) responsible for the recognition and translocation of cytosolically synthesized mitochondrial preproteins. Together with the peripheral receptor TOM20 functions as the transit peptide receptor and facilitates the movement of preproteins into the translocation pore. Required for the translocation across the mitochondrial outer membrane of cytochrome P450 monooxygenases.</text>
</comment>
<evidence type="ECO:0000256" key="8">
    <source>
        <dbReference type="ARBA" id="ARBA00022989"/>
    </source>
</evidence>
<evidence type="ECO:0000256" key="4">
    <source>
        <dbReference type="ARBA" id="ARBA00022448"/>
    </source>
</evidence>
<evidence type="ECO:0000256" key="2">
    <source>
        <dbReference type="ARBA" id="ARBA00009874"/>
    </source>
</evidence>
<dbReference type="PANTHER" id="PTHR12504">
    <property type="entry name" value="MITOCHONDRIAL IMPORT RECEPTOR SUBUNIT TOM22"/>
    <property type="match status" value="1"/>
</dbReference>
<accession>A0A7L1W8G4</accession>
<keyword evidence="4" id="KW-0813">Transport</keyword>
<reference evidence="17 18" key="1">
    <citation type="submission" date="2019-09" db="EMBL/GenBank/DDBJ databases">
        <title>Bird 10,000 Genomes (B10K) Project - Family phase.</title>
        <authorList>
            <person name="Zhang G."/>
        </authorList>
    </citation>
    <scope>NUCLEOTIDE SEQUENCE [LARGE SCALE GENOMIC DNA]</scope>
    <source>
        <strain evidence="17">B10K-DU-002-20</strain>
        <tissue evidence="17">Muscle</tissue>
    </source>
</reference>
<evidence type="ECO:0000256" key="14">
    <source>
        <dbReference type="ARBA" id="ARBA00046217"/>
    </source>
</evidence>
<keyword evidence="18" id="KW-1185">Reference proteome</keyword>
<evidence type="ECO:0000256" key="7">
    <source>
        <dbReference type="ARBA" id="ARBA00022927"/>
    </source>
</evidence>
<dbReference type="AlphaFoldDB" id="A0A7L1W8G4"/>
<evidence type="ECO:0000256" key="3">
    <source>
        <dbReference type="ARBA" id="ARBA00016229"/>
    </source>
</evidence>
<comment type="similarity">
    <text evidence="2">Belongs to the Tom22 family.</text>
</comment>
<keyword evidence="10" id="KW-0496">Mitochondrion</keyword>
<dbReference type="Pfam" id="PF04281">
    <property type="entry name" value="Tom22"/>
    <property type="match status" value="1"/>
</dbReference>
<evidence type="ECO:0000256" key="9">
    <source>
        <dbReference type="ARBA" id="ARBA00023010"/>
    </source>
</evidence>
<keyword evidence="7" id="KW-0653">Protein transport</keyword>
<keyword evidence="6" id="KW-1000">Mitochondrion outer membrane</keyword>
<dbReference type="Proteomes" id="UP000536092">
    <property type="component" value="Unassembled WGS sequence"/>
</dbReference>
<feature type="region of interest" description="Disordered" evidence="15">
    <location>
        <begin position="56"/>
        <end position="80"/>
    </location>
</feature>
<organism evidence="17 18">
    <name type="scientific">Certhia brachydactyla</name>
    <name type="common">short-toed tree-creeper</name>
    <dbReference type="NCBI Taxonomy" id="73330"/>
    <lineage>
        <taxon>Eukaryota</taxon>
        <taxon>Metazoa</taxon>
        <taxon>Chordata</taxon>
        <taxon>Craniata</taxon>
        <taxon>Vertebrata</taxon>
        <taxon>Euteleostomi</taxon>
        <taxon>Archelosauria</taxon>
        <taxon>Archosauria</taxon>
        <taxon>Dinosauria</taxon>
        <taxon>Saurischia</taxon>
        <taxon>Theropoda</taxon>
        <taxon>Coelurosauria</taxon>
        <taxon>Aves</taxon>
        <taxon>Neognathae</taxon>
        <taxon>Neoaves</taxon>
        <taxon>Telluraves</taxon>
        <taxon>Australaves</taxon>
        <taxon>Passeriformes</taxon>
        <taxon>Certhiidae</taxon>
        <taxon>Certhiinae</taxon>
        <taxon>Certhia</taxon>
    </lineage>
</organism>